<reference evidence="1 2" key="1">
    <citation type="submission" date="2014-04" db="EMBL/GenBank/DDBJ databases">
        <authorList>
            <consortium name="DOE Joint Genome Institute"/>
            <person name="Kuo A."/>
            <person name="Kohler A."/>
            <person name="Nagy L.G."/>
            <person name="Floudas D."/>
            <person name="Copeland A."/>
            <person name="Barry K.W."/>
            <person name="Cichocki N."/>
            <person name="Veneault-Fourrey C."/>
            <person name="LaButti K."/>
            <person name="Lindquist E.A."/>
            <person name="Lipzen A."/>
            <person name="Lundell T."/>
            <person name="Morin E."/>
            <person name="Murat C."/>
            <person name="Sun H."/>
            <person name="Tunlid A."/>
            <person name="Henrissat B."/>
            <person name="Grigoriev I.V."/>
            <person name="Hibbett D.S."/>
            <person name="Martin F."/>
            <person name="Nordberg H.P."/>
            <person name="Cantor M.N."/>
            <person name="Hua S.X."/>
        </authorList>
    </citation>
    <scope>NUCLEOTIDE SEQUENCE [LARGE SCALE GENOMIC DNA]</scope>
    <source>
        <strain evidence="1 2">Foug A</strain>
    </source>
</reference>
<reference evidence="2" key="2">
    <citation type="submission" date="2015-01" db="EMBL/GenBank/DDBJ databases">
        <title>Evolutionary Origins and Diversification of the Mycorrhizal Mutualists.</title>
        <authorList>
            <consortium name="DOE Joint Genome Institute"/>
            <consortium name="Mycorrhizal Genomics Consortium"/>
            <person name="Kohler A."/>
            <person name="Kuo A."/>
            <person name="Nagy L.G."/>
            <person name="Floudas D."/>
            <person name="Copeland A."/>
            <person name="Barry K.W."/>
            <person name="Cichocki N."/>
            <person name="Veneault-Fourrey C."/>
            <person name="LaButti K."/>
            <person name="Lindquist E.A."/>
            <person name="Lipzen A."/>
            <person name="Lundell T."/>
            <person name="Morin E."/>
            <person name="Murat C."/>
            <person name="Riley R."/>
            <person name="Ohm R."/>
            <person name="Sun H."/>
            <person name="Tunlid A."/>
            <person name="Henrissat B."/>
            <person name="Grigoriev I.V."/>
            <person name="Hibbett D.S."/>
            <person name="Martin F."/>
        </authorList>
    </citation>
    <scope>NUCLEOTIDE SEQUENCE [LARGE SCALE GENOMIC DNA]</scope>
    <source>
        <strain evidence="2">Foug A</strain>
    </source>
</reference>
<dbReference type="AlphaFoldDB" id="A0A0C3DII1"/>
<dbReference type="Proteomes" id="UP000053989">
    <property type="component" value="Unassembled WGS sequence"/>
</dbReference>
<dbReference type="OrthoDB" id="2687673at2759"/>
<name>A0A0C3DII1_9AGAM</name>
<dbReference type="EMBL" id="KN822123">
    <property type="protein sequence ID" value="KIM56119.1"/>
    <property type="molecule type" value="Genomic_DNA"/>
</dbReference>
<proteinExistence type="predicted"/>
<evidence type="ECO:0000313" key="1">
    <source>
        <dbReference type="EMBL" id="KIM56119.1"/>
    </source>
</evidence>
<dbReference type="InParanoid" id="A0A0C3DII1"/>
<keyword evidence="2" id="KW-1185">Reference proteome</keyword>
<gene>
    <name evidence="1" type="ORF">SCLCIDRAFT_29906</name>
</gene>
<evidence type="ECO:0000313" key="2">
    <source>
        <dbReference type="Proteomes" id="UP000053989"/>
    </source>
</evidence>
<dbReference type="HOGENOM" id="CLU_1152328_0_0_1"/>
<organism evidence="1 2">
    <name type="scientific">Scleroderma citrinum Foug A</name>
    <dbReference type="NCBI Taxonomy" id="1036808"/>
    <lineage>
        <taxon>Eukaryota</taxon>
        <taxon>Fungi</taxon>
        <taxon>Dikarya</taxon>
        <taxon>Basidiomycota</taxon>
        <taxon>Agaricomycotina</taxon>
        <taxon>Agaricomycetes</taxon>
        <taxon>Agaricomycetidae</taxon>
        <taxon>Boletales</taxon>
        <taxon>Sclerodermatineae</taxon>
        <taxon>Sclerodermataceae</taxon>
        <taxon>Scleroderma</taxon>
    </lineage>
</organism>
<sequence>MGHSLRRIGSLEVEVEGRDEHLEGGAVYLHYFDADTQNLGPSFIEKDKMGISSSLCGYHHRLSNPSQNVQERHRILRVQFLRLELQAPAVDVEIEDHGSSSLASTGSYQYHRVWYDPLGCDRFMTDASDGLTGLLAAIPDFFQLQLLGNKEKQLQQAGTLGQRMLAPEQIELQEKITLIQELDAARRWTVNDLDTDARECYCEHIENAQLSSAFGAEVGLLLCLWHYLVHATPVSLSIPKY</sequence>
<dbReference type="STRING" id="1036808.A0A0C3DII1"/>
<protein>
    <submittedName>
        <fullName evidence="1">Uncharacterized protein</fullName>
    </submittedName>
</protein>
<accession>A0A0C3DII1</accession>